<evidence type="ECO:0000256" key="3">
    <source>
        <dbReference type="ARBA" id="ARBA00023163"/>
    </source>
</evidence>
<proteinExistence type="predicted"/>
<comment type="caution">
    <text evidence="6">The sequence shown here is derived from an EMBL/GenBank/DDBJ whole genome shotgun (WGS) entry which is preliminary data.</text>
</comment>
<keyword evidence="3" id="KW-0804">Transcription</keyword>
<dbReference type="SUPFAM" id="SSF46689">
    <property type="entry name" value="Homeodomain-like"/>
    <property type="match status" value="1"/>
</dbReference>
<evidence type="ECO:0000259" key="5">
    <source>
        <dbReference type="PROSITE" id="PS51464"/>
    </source>
</evidence>
<evidence type="ECO:0000313" key="6">
    <source>
        <dbReference type="EMBL" id="RST96909.1"/>
    </source>
</evidence>
<dbReference type="GO" id="GO:0003677">
    <property type="term" value="F:DNA binding"/>
    <property type="evidence" value="ECO:0007669"/>
    <property type="project" value="UniProtKB-KW"/>
</dbReference>
<keyword evidence="1" id="KW-0805">Transcription regulation</keyword>
<evidence type="ECO:0000256" key="2">
    <source>
        <dbReference type="ARBA" id="ARBA00023125"/>
    </source>
</evidence>
<dbReference type="InterPro" id="IPR035472">
    <property type="entry name" value="RpiR-like_SIS"/>
</dbReference>
<evidence type="ECO:0000256" key="1">
    <source>
        <dbReference type="ARBA" id="ARBA00023015"/>
    </source>
</evidence>
<dbReference type="GO" id="GO:0097367">
    <property type="term" value="F:carbohydrate derivative binding"/>
    <property type="evidence" value="ECO:0007669"/>
    <property type="project" value="InterPro"/>
</dbReference>
<dbReference type="InterPro" id="IPR047640">
    <property type="entry name" value="RpiR-like"/>
</dbReference>
<evidence type="ECO:0000259" key="4">
    <source>
        <dbReference type="PROSITE" id="PS51071"/>
    </source>
</evidence>
<dbReference type="InterPro" id="IPR001347">
    <property type="entry name" value="SIS_dom"/>
</dbReference>
<feature type="domain" description="SIS" evidence="5">
    <location>
        <begin position="103"/>
        <end position="246"/>
    </location>
</feature>
<dbReference type="Gene3D" id="1.10.10.10">
    <property type="entry name" value="Winged helix-like DNA-binding domain superfamily/Winged helix DNA-binding domain"/>
    <property type="match status" value="1"/>
</dbReference>
<dbReference type="PROSITE" id="PS51071">
    <property type="entry name" value="HTH_RPIR"/>
    <property type="match status" value="1"/>
</dbReference>
<sequence>MFEMDKLKTATELDSEIAKYIMTNIEKVAFMRVRELADATHVSPATIVRFTQKMGFSSFPELRVMVKQELAKRKEIHGESQGQQELLSLDVFPVDFSEKVDRLVERLLKADFIHCIGLGASGIMAEYAARQFSTLGYRSFASTSTYFPYLAPKKEGELDSKEVCLIFSVSGETIEIVHIAKLLETSPIYTVSITNREQNTLSKTTDLDIYYRTSYDRVYYNADLSSQLPVVYFIEKVVKKLYMFEN</sequence>
<feature type="domain" description="HTH rpiR-type" evidence="4">
    <location>
        <begin position="1"/>
        <end position="73"/>
    </location>
</feature>
<dbReference type="InterPro" id="IPR036388">
    <property type="entry name" value="WH-like_DNA-bd_sf"/>
</dbReference>
<dbReference type="EMBL" id="NGJU01000005">
    <property type="protein sequence ID" value="RST96909.1"/>
    <property type="molecule type" value="Genomic_DNA"/>
</dbReference>
<keyword evidence="7" id="KW-1185">Reference proteome</keyword>
<name>A0A429ZTE4_9ENTE</name>
<reference evidence="6 7" key="1">
    <citation type="submission" date="2017-05" db="EMBL/GenBank/DDBJ databases">
        <title>Vagococcus spp. assemblies.</title>
        <authorList>
            <person name="Gulvik C.A."/>
        </authorList>
    </citation>
    <scope>NUCLEOTIDE SEQUENCE [LARGE SCALE GENOMIC DNA]</scope>
    <source>
        <strain evidence="6 7">NCFB 2777</strain>
    </source>
</reference>
<accession>A0A429ZTE4</accession>
<dbReference type="InterPro" id="IPR009057">
    <property type="entry name" value="Homeodomain-like_sf"/>
</dbReference>
<dbReference type="GO" id="GO:1901135">
    <property type="term" value="P:carbohydrate derivative metabolic process"/>
    <property type="evidence" value="ECO:0007669"/>
    <property type="project" value="InterPro"/>
</dbReference>
<evidence type="ECO:0000313" key="7">
    <source>
        <dbReference type="Proteomes" id="UP000287239"/>
    </source>
</evidence>
<dbReference type="CDD" id="cd05013">
    <property type="entry name" value="SIS_RpiR"/>
    <property type="match status" value="1"/>
</dbReference>
<dbReference type="Pfam" id="PF01418">
    <property type="entry name" value="HTH_6"/>
    <property type="match status" value="1"/>
</dbReference>
<organism evidence="6 7">
    <name type="scientific">Vagococcus salmoninarum</name>
    <dbReference type="NCBI Taxonomy" id="2739"/>
    <lineage>
        <taxon>Bacteria</taxon>
        <taxon>Bacillati</taxon>
        <taxon>Bacillota</taxon>
        <taxon>Bacilli</taxon>
        <taxon>Lactobacillales</taxon>
        <taxon>Enterococcaceae</taxon>
        <taxon>Vagococcus</taxon>
    </lineage>
</organism>
<dbReference type="AlphaFoldDB" id="A0A429ZTE4"/>
<dbReference type="GO" id="GO:0003700">
    <property type="term" value="F:DNA-binding transcription factor activity"/>
    <property type="evidence" value="ECO:0007669"/>
    <property type="project" value="InterPro"/>
</dbReference>
<protein>
    <submittedName>
        <fullName evidence="6">DNA-binding protein</fullName>
    </submittedName>
</protein>
<dbReference type="Pfam" id="PF01380">
    <property type="entry name" value="SIS"/>
    <property type="match status" value="1"/>
</dbReference>
<dbReference type="RefSeq" id="WP_126778867.1">
    <property type="nucleotide sequence ID" value="NZ_CP177121.1"/>
</dbReference>
<dbReference type="SUPFAM" id="SSF53697">
    <property type="entry name" value="SIS domain"/>
    <property type="match status" value="1"/>
</dbReference>
<dbReference type="InterPro" id="IPR000281">
    <property type="entry name" value="HTH_RpiR"/>
</dbReference>
<dbReference type="Proteomes" id="UP000287239">
    <property type="component" value="Unassembled WGS sequence"/>
</dbReference>
<dbReference type="OrthoDB" id="1648815at2"/>
<dbReference type="PANTHER" id="PTHR30514:SF1">
    <property type="entry name" value="HTH-TYPE TRANSCRIPTIONAL REGULATOR HEXR-RELATED"/>
    <property type="match status" value="1"/>
</dbReference>
<dbReference type="InterPro" id="IPR046348">
    <property type="entry name" value="SIS_dom_sf"/>
</dbReference>
<dbReference type="PANTHER" id="PTHR30514">
    <property type="entry name" value="GLUCOKINASE"/>
    <property type="match status" value="1"/>
</dbReference>
<keyword evidence="2 6" id="KW-0238">DNA-binding</keyword>
<dbReference type="Gene3D" id="3.40.50.10490">
    <property type="entry name" value="Glucose-6-phosphate isomerase like protein, domain 1"/>
    <property type="match status" value="1"/>
</dbReference>
<gene>
    <name evidence="6" type="ORF">CBF35_04430</name>
</gene>
<dbReference type="PROSITE" id="PS51464">
    <property type="entry name" value="SIS"/>
    <property type="match status" value="1"/>
</dbReference>